<accession>A0A0S1XF91</accession>
<keyword evidence="1" id="KW-0472">Membrane</keyword>
<feature type="transmembrane region" description="Helical" evidence="1">
    <location>
        <begin position="44"/>
        <end position="61"/>
    </location>
</feature>
<reference evidence="2 3" key="1">
    <citation type="journal article" date="2016" name="Genome Announc.">
        <title>Complete genome sequence of the hyperthermophilic and piezophilic archaeon Thermococcus barophilus Ch5, capable of growth at the expense of hydrogenogenesis from carbon monoxide and formate.</title>
        <authorList>
            <person name="Oger P."/>
            <person name="Sokolova T.G."/>
            <person name="Kozhevnikova D.A."/>
            <person name="Taranov E.A."/>
            <person name="Vannier P."/>
            <person name="Lee H.S."/>
            <person name="Kwon K.K."/>
            <person name="Kang S.G."/>
            <person name="Lee J.H."/>
            <person name="Bonch-Osmolovskaya E.A."/>
            <person name="Lebedinsky A.V."/>
        </authorList>
    </citation>
    <scope>NUCLEOTIDE SEQUENCE [LARGE SCALE GENOMIC DNA]</scope>
    <source>
        <strain evidence="3">Ch5</strain>
    </source>
</reference>
<evidence type="ECO:0000313" key="2">
    <source>
        <dbReference type="EMBL" id="ALM76473.1"/>
    </source>
</evidence>
<dbReference type="EMBL" id="CP013050">
    <property type="protein sequence ID" value="ALM76473.1"/>
    <property type="molecule type" value="Genomic_DNA"/>
</dbReference>
<dbReference type="Proteomes" id="UP000066042">
    <property type="component" value="Chromosome"/>
</dbReference>
<keyword evidence="1" id="KW-1133">Transmembrane helix</keyword>
<dbReference type="STRING" id="55802.TBCH5v1_2584"/>
<gene>
    <name evidence="2" type="ORF">TBCH5v1_2584</name>
</gene>
<proteinExistence type="predicted"/>
<organism evidence="2 3">
    <name type="scientific">Thermococcus barophilus</name>
    <dbReference type="NCBI Taxonomy" id="55802"/>
    <lineage>
        <taxon>Archaea</taxon>
        <taxon>Methanobacteriati</taxon>
        <taxon>Methanobacteriota</taxon>
        <taxon>Thermococci</taxon>
        <taxon>Thermococcales</taxon>
        <taxon>Thermococcaceae</taxon>
        <taxon>Thermococcus</taxon>
    </lineage>
</organism>
<dbReference type="AlphaFoldDB" id="A0A0S1XF91"/>
<dbReference type="PATRIC" id="fig|55802.8.peg.2570"/>
<feature type="transmembrane region" description="Helical" evidence="1">
    <location>
        <begin position="67"/>
        <end position="85"/>
    </location>
</feature>
<evidence type="ECO:0000256" key="1">
    <source>
        <dbReference type="SAM" id="Phobius"/>
    </source>
</evidence>
<protein>
    <submittedName>
        <fullName evidence="2">Uncharacterized protein</fullName>
    </submittedName>
</protein>
<evidence type="ECO:0000313" key="3">
    <source>
        <dbReference type="Proteomes" id="UP000066042"/>
    </source>
</evidence>
<keyword evidence="1" id="KW-0812">Transmembrane</keyword>
<name>A0A0S1XF91_THEBA</name>
<sequence length="91" mass="10660">MVSQLSSLCFWSFPGSVKDQREKKARESLVDEQKETLRQMPNKIRIALMLVFFLELIAFSFPNKFRGQASAFFAGAMFYWLISELEKESQR</sequence>